<keyword evidence="5" id="KW-1185">Reference proteome</keyword>
<evidence type="ECO:0000313" key="4">
    <source>
        <dbReference type="EMBL" id="GMI16804.1"/>
    </source>
</evidence>
<feature type="chain" id="PRO_5040721434" description="Rubredoxin-like domain-containing protein" evidence="2">
    <location>
        <begin position="22"/>
        <end position="440"/>
    </location>
</feature>
<dbReference type="Gene3D" id="2.20.28.10">
    <property type="match status" value="1"/>
</dbReference>
<dbReference type="SUPFAM" id="SSF57802">
    <property type="entry name" value="Rubredoxin-like"/>
    <property type="match status" value="1"/>
</dbReference>
<dbReference type="EMBL" id="BRXW01000266">
    <property type="protein sequence ID" value="GMI16804.1"/>
    <property type="molecule type" value="Genomic_DNA"/>
</dbReference>
<evidence type="ECO:0000256" key="2">
    <source>
        <dbReference type="SAM" id="SignalP"/>
    </source>
</evidence>
<feature type="signal peptide" evidence="2">
    <location>
        <begin position="1"/>
        <end position="21"/>
    </location>
</feature>
<name>A0A9W7KZ81_9STRA</name>
<keyword evidence="2" id="KW-0732">Signal</keyword>
<comment type="caution">
    <text evidence="4">The sequence shown here is derived from an EMBL/GenBank/DDBJ whole genome shotgun (WGS) entry which is preliminary data.</text>
</comment>
<protein>
    <recommendedName>
        <fullName evidence="3">Rubredoxin-like domain-containing protein</fullName>
    </recommendedName>
</protein>
<reference evidence="5" key="1">
    <citation type="journal article" date="2023" name="Commun. Biol.">
        <title>Genome analysis of Parmales, the sister group of diatoms, reveals the evolutionary specialization of diatoms from phago-mixotrophs to photoautotrophs.</title>
        <authorList>
            <person name="Ban H."/>
            <person name="Sato S."/>
            <person name="Yoshikawa S."/>
            <person name="Yamada K."/>
            <person name="Nakamura Y."/>
            <person name="Ichinomiya M."/>
            <person name="Sato N."/>
            <person name="Blanc-Mathieu R."/>
            <person name="Endo H."/>
            <person name="Kuwata A."/>
            <person name="Ogata H."/>
        </authorList>
    </citation>
    <scope>NUCLEOTIDE SEQUENCE [LARGE SCALE GENOMIC DNA]</scope>
    <source>
        <strain evidence="5">NIES 3700</strain>
    </source>
</reference>
<feature type="domain" description="Rubredoxin-like" evidence="3">
    <location>
        <begin position="398"/>
        <end position="440"/>
    </location>
</feature>
<organism evidence="4 5">
    <name type="scientific">Triparma laevis f. longispina</name>
    <dbReference type="NCBI Taxonomy" id="1714387"/>
    <lineage>
        <taxon>Eukaryota</taxon>
        <taxon>Sar</taxon>
        <taxon>Stramenopiles</taxon>
        <taxon>Ochrophyta</taxon>
        <taxon>Bolidophyceae</taxon>
        <taxon>Parmales</taxon>
        <taxon>Triparmaceae</taxon>
        <taxon>Triparma</taxon>
    </lineage>
</organism>
<dbReference type="GO" id="GO:0005506">
    <property type="term" value="F:iron ion binding"/>
    <property type="evidence" value="ECO:0007669"/>
    <property type="project" value="InterPro"/>
</dbReference>
<dbReference type="OrthoDB" id="194772at2759"/>
<evidence type="ECO:0000259" key="3">
    <source>
        <dbReference type="PROSITE" id="PS50903"/>
    </source>
</evidence>
<proteinExistence type="predicted"/>
<sequence>MHSPYATLPFLTLLLLSPIHSFLPPPPTFTLKPLTKTFSTLLPEDIPPPSLPRQITLSVPLNLDVSMTTQEGVTSLYDEDGEVVGGNGEENQQYQQEQESQVIQQQEQAPIDPRAVMLKVVAPAIAGAAAVTGGSYLGLNYLKTRRSNIIATFASEMVYHSSSPEEMRLCLKDAKSKLLRNKKEIYGSYLELFVKKKVVTLASIESLSYALTLFGLSELKAGSLLVEVAKGLRKAPASRGKLLFFGSCILKSPEGQSSLQPIRDMLASNYRSGGAAIVDVAQKTMAETAYRTHVLSQPDSSELVKGWEVLGLDLTTAEEIYNEVVEGGFTSDAENYYAYQSDVPDYDKDGNLVQEGFKDPEDPYAGLTESQKAARGLLEKDKPKEPEKEPEDNNLDGVKIYECSNCGYTLFPAKGREEKFFPDGFVCPECGAEKSEFNER</sequence>
<feature type="compositionally biased region" description="Low complexity" evidence="1">
    <location>
        <begin position="89"/>
        <end position="105"/>
    </location>
</feature>
<dbReference type="InterPro" id="IPR024934">
    <property type="entry name" value="Rubredoxin-like_dom"/>
</dbReference>
<feature type="compositionally biased region" description="Basic and acidic residues" evidence="1">
    <location>
        <begin position="377"/>
        <end position="387"/>
    </location>
</feature>
<dbReference type="Proteomes" id="UP001165122">
    <property type="component" value="Unassembled WGS sequence"/>
</dbReference>
<feature type="region of interest" description="Disordered" evidence="1">
    <location>
        <begin position="377"/>
        <end position="396"/>
    </location>
</feature>
<accession>A0A9W7KZ81</accession>
<dbReference type="PROSITE" id="PS50903">
    <property type="entry name" value="RUBREDOXIN_LIKE"/>
    <property type="match status" value="1"/>
</dbReference>
<feature type="region of interest" description="Disordered" evidence="1">
    <location>
        <begin position="79"/>
        <end position="105"/>
    </location>
</feature>
<evidence type="ECO:0000313" key="5">
    <source>
        <dbReference type="Proteomes" id="UP001165122"/>
    </source>
</evidence>
<dbReference type="AlphaFoldDB" id="A0A9W7KZ81"/>
<gene>
    <name evidence="4" type="ORF">TrLO_g2150</name>
</gene>
<evidence type="ECO:0000256" key="1">
    <source>
        <dbReference type="SAM" id="MobiDB-lite"/>
    </source>
</evidence>